<evidence type="ECO:0000256" key="1">
    <source>
        <dbReference type="SAM" id="MobiDB-lite"/>
    </source>
</evidence>
<protein>
    <submittedName>
        <fullName evidence="2">SFRICE_020536</fullName>
    </submittedName>
</protein>
<proteinExistence type="predicted"/>
<reference evidence="2" key="1">
    <citation type="submission" date="2016-07" db="EMBL/GenBank/DDBJ databases">
        <authorList>
            <person name="Bretaudeau A."/>
        </authorList>
    </citation>
    <scope>NUCLEOTIDE SEQUENCE</scope>
    <source>
        <strain evidence="2">Rice</strain>
        <tissue evidence="2">Whole body</tissue>
    </source>
</reference>
<feature type="region of interest" description="Disordered" evidence="1">
    <location>
        <begin position="1"/>
        <end position="37"/>
    </location>
</feature>
<feature type="region of interest" description="Disordered" evidence="1">
    <location>
        <begin position="82"/>
        <end position="108"/>
    </location>
</feature>
<name>A0A2H1VUG1_SPOFR</name>
<sequence length="108" mass="12213">MSWIPQRNKSEDSMYRNEPSYHLTASNHRRPWTRKTPKALQVRCRPFRVRILRASGNLTHTTQALFHVGFLLGRGITPVEPAQHSRSMASPPLKGSGFTSGFARVPMG</sequence>
<organism evidence="2">
    <name type="scientific">Spodoptera frugiperda</name>
    <name type="common">Fall armyworm</name>
    <dbReference type="NCBI Taxonomy" id="7108"/>
    <lineage>
        <taxon>Eukaryota</taxon>
        <taxon>Metazoa</taxon>
        <taxon>Ecdysozoa</taxon>
        <taxon>Arthropoda</taxon>
        <taxon>Hexapoda</taxon>
        <taxon>Insecta</taxon>
        <taxon>Pterygota</taxon>
        <taxon>Neoptera</taxon>
        <taxon>Endopterygota</taxon>
        <taxon>Lepidoptera</taxon>
        <taxon>Glossata</taxon>
        <taxon>Ditrysia</taxon>
        <taxon>Noctuoidea</taxon>
        <taxon>Noctuidae</taxon>
        <taxon>Amphipyrinae</taxon>
        <taxon>Spodoptera</taxon>
    </lineage>
</organism>
<dbReference type="EMBL" id="ODYU01004515">
    <property type="protein sequence ID" value="SOQ44479.1"/>
    <property type="molecule type" value="Genomic_DNA"/>
</dbReference>
<feature type="compositionally biased region" description="Basic residues" evidence="1">
    <location>
        <begin position="27"/>
        <end position="37"/>
    </location>
</feature>
<dbReference type="AlphaFoldDB" id="A0A2H1VUG1"/>
<gene>
    <name evidence="2" type="ORF">SFRICE_020536</name>
</gene>
<accession>A0A2H1VUG1</accession>
<evidence type="ECO:0000313" key="2">
    <source>
        <dbReference type="EMBL" id="SOQ44479.1"/>
    </source>
</evidence>